<dbReference type="RefSeq" id="WP_083145597.1">
    <property type="nucleotide sequence ID" value="NZ_MVID01000024.1"/>
</dbReference>
<sequence length="1143" mass="125773">MGRDEQPSTSEIGDEVRRWVKAAQAVSAARVQLIVAGSKASKALLDCIVEARRDDRVLWYFLPLRVGDLDLVRAVAGKATLPHVRPDDRRELERLTTEVASAVEDLSKVTGFGRLLLFGGTRDKANEAARFLTEYRRWLLASNMGRVIEQAAPIDDPRIHALTVGGALADWVGLKQQLPGHGQAAVVEESRSFAILPNATAVIRHAATEESKLRKAAVDAGNTVRNAETDRMLAEMSVERLREATRDKIRVSALMDNRITTVRDVLVNEGILERFDGIGATSATRIRAAARTLRQNTFDEMPMRIDIKNRSREHTEFLRSLRSWDAARRASASPADMAIVEELAPVAAAINKTVNYAIVVPTALSTIDDFRDAVQIVAQTARAIADAQDAATTSDPWEDFLARPADYFALLAELGFITEDDEKTHGDLPAEIIDAVRNFELKGDYLSASLRGYQSFAARFSLVQRKVIIGDEMGLGKTVEAIAALAHLRAKGDQNFLVVCPAAVVTNWVREVTAKSKLPAHRLHGPDRQWAAKNWERNGGVGVTTFETLRWLNDEVSMPALSCVVVDEAHYIKNPDALRSQRTVQLINACERAILLTGTPLENRLDEFRNLVGYLRPDLVLDANEFAPKKFRRQVAPAYLRRNQEDVLAELPELVEVDEWMPMSREDTSAYRAAVEQGNFMAMRQAAMWQGVKSTKMQRLVEIVAEAESNGRRVVVFSHFLGVLDDVARHMPGRVFGPLTGSVAANQRQVIVDDFSAAKKGAVLVAQIVAGGVGLNIQAASVVVICEPQLKPTTEWQAIARAHRMGQLESVQVHRLLSDEGVDQRIRELLATKKELFDNFAREGDIAAAAPEAYDVTEAQLARDIIAAERERIAAPAALSPGVSTSKSTGGHSAQRLVDRQSSAPEFSQDWPEPGRGTSQINPSGVVGPGTLVRNEPRSANRPTGQMLDANSRHDLRAGDSAGQQQIADPGRLALAPYPEFSDVLPPISQTPPERIVDYIVRIISVEGPVTGWRLHQVYRQRATGRESHAEFSRLVNRAISAAEGQRRIVSENPLSQPGNKPRTFFLRRQPTTAARQLGPRTIDVVPPSELVQYCQEVSGNRRLSEDELVHGLQQLLGDGLSIADVRQVTAVVGHLVRQRNSG</sequence>
<dbReference type="PANTHER" id="PTHR10799">
    <property type="entry name" value="SNF2/RAD54 HELICASE FAMILY"/>
    <property type="match status" value="1"/>
</dbReference>
<gene>
    <name evidence="5" type="ORF">MPP7335_01856</name>
</gene>
<dbReference type="Proteomes" id="UP000252008">
    <property type="component" value="Unassembled WGS sequence"/>
</dbReference>
<evidence type="ECO:0000313" key="6">
    <source>
        <dbReference type="Proteomes" id="UP000252008"/>
    </source>
</evidence>
<dbReference type="InterPro" id="IPR000330">
    <property type="entry name" value="SNF2_N"/>
</dbReference>
<evidence type="ECO:0000259" key="4">
    <source>
        <dbReference type="PROSITE" id="PS51194"/>
    </source>
</evidence>
<dbReference type="InterPro" id="IPR014001">
    <property type="entry name" value="Helicase_ATP-bd"/>
</dbReference>
<dbReference type="AlphaFoldDB" id="A0A375YG83"/>
<accession>A0A375YG83</accession>
<dbReference type="PROSITE" id="PS51192">
    <property type="entry name" value="HELICASE_ATP_BIND_1"/>
    <property type="match status" value="1"/>
</dbReference>
<feature type="region of interest" description="Disordered" evidence="2">
    <location>
        <begin position="877"/>
        <end position="949"/>
    </location>
</feature>
<dbReference type="InterPro" id="IPR038718">
    <property type="entry name" value="SNF2-like_sf"/>
</dbReference>
<dbReference type="GO" id="GO:0016787">
    <property type="term" value="F:hydrolase activity"/>
    <property type="evidence" value="ECO:0007669"/>
    <property type="project" value="UniProtKB-KW"/>
</dbReference>
<evidence type="ECO:0000256" key="2">
    <source>
        <dbReference type="SAM" id="MobiDB-lite"/>
    </source>
</evidence>
<dbReference type="Gene3D" id="3.40.50.300">
    <property type="entry name" value="P-loop containing nucleotide triphosphate hydrolases"/>
    <property type="match status" value="1"/>
</dbReference>
<proteinExistence type="predicted"/>
<feature type="compositionally biased region" description="Polar residues" evidence="2">
    <location>
        <begin position="882"/>
        <end position="892"/>
    </location>
</feature>
<evidence type="ECO:0000313" key="5">
    <source>
        <dbReference type="EMBL" id="SRX80117.1"/>
    </source>
</evidence>
<dbReference type="CDD" id="cd18793">
    <property type="entry name" value="SF2_C_SNF"/>
    <property type="match status" value="1"/>
</dbReference>
<feature type="domain" description="Helicase ATP-binding" evidence="3">
    <location>
        <begin position="458"/>
        <end position="618"/>
    </location>
</feature>
<keyword evidence="6" id="KW-1185">Reference proteome</keyword>
<dbReference type="InterPro" id="IPR049730">
    <property type="entry name" value="SNF2/RAD54-like_C"/>
</dbReference>
<dbReference type="InterPro" id="IPR027417">
    <property type="entry name" value="P-loop_NTPase"/>
</dbReference>
<feature type="domain" description="Helicase C-terminal" evidence="4">
    <location>
        <begin position="699"/>
        <end position="845"/>
    </location>
</feature>
<dbReference type="EMBL" id="UEGS01000001">
    <property type="protein sequence ID" value="SRX80117.1"/>
    <property type="molecule type" value="Genomic_DNA"/>
</dbReference>
<dbReference type="Gene3D" id="3.40.50.10810">
    <property type="entry name" value="Tandem AAA-ATPase domain"/>
    <property type="match status" value="1"/>
</dbReference>
<evidence type="ECO:0000256" key="1">
    <source>
        <dbReference type="ARBA" id="ARBA00022801"/>
    </source>
</evidence>
<dbReference type="GO" id="GO:0005524">
    <property type="term" value="F:ATP binding"/>
    <property type="evidence" value="ECO:0007669"/>
    <property type="project" value="InterPro"/>
</dbReference>
<dbReference type="SUPFAM" id="SSF52540">
    <property type="entry name" value="P-loop containing nucleoside triphosphate hydrolases"/>
    <property type="match status" value="2"/>
</dbReference>
<dbReference type="InterPro" id="IPR001650">
    <property type="entry name" value="Helicase_C-like"/>
</dbReference>
<dbReference type="SMART" id="SM00490">
    <property type="entry name" value="HELICc"/>
    <property type="match status" value="1"/>
</dbReference>
<dbReference type="PROSITE" id="PS51194">
    <property type="entry name" value="HELICASE_CTER"/>
    <property type="match status" value="1"/>
</dbReference>
<dbReference type="Pfam" id="PF00271">
    <property type="entry name" value="Helicase_C"/>
    <property type="match status" value="1"/>
</dbReference>
<dbReference type="STRING" id="39692.BST38_21970"/>
<organism evidence="5 6">
    <name type="scientific">Mycolicibacterium parafortuitum</name>
    <name type="common">Mycobacterium parafortuitum</name>
    <dbReference type="NCBI Taxonomy" id="39692"/>
    <lineage>
        <taxon>Bacteria</taxon>
        <taxon>Bacillati</taxon>
        <taxon>Actinomycetota</taxon>
        <taxon>Actinomycetes</taxon>
        <taxon>Mycobacteriales</taxon>
        <taxon>Mycobacteriaceae</taxon>
        <taxon>Mycolicibacterium</taxon>
    </lineage>
</organism>
<dbReference type="SMART" id="SM00487">
    <property type="entry name" value="DEXDc"/>
    <property type="match status" value="1"/>
</dbReference>
<keyword evidence="1" id="KW-0378">Hydrolase</keyword>
<evidence type="ECO:0000259" key="3">
    <source>
        <dbReference type="PROSITE" id="PS51192"/>
    </source>
</evidence>
<protein>
    <submittedName>
        <fullName evidence="5">SNF2-like protein [Actinosynnema mirum DSM]</fullName>
    </submittedName>
</protein>
<reference evidence="5 6" key="1">
    <citation type="submission" date="2018-05" db="EMBL/GenBank/DDBJ databases">
        <authorList>
            <consortium name="IHU Genomes"/>
        </authorList>
    </citation>
    <scope>NUCLEOTIDE SEQUENCE [LARGE SCALE GENOMIC DNA]</scope>
    <source>
        <strain evidence="5 6">P7335</strain>
    </source>
</reference>
<name>A0A375YG83_MYCPF</name>
<dbReference type="Pfam" id="PF00176">
    <property type="entry name" value="SNF2-rel_dom"/>
    <property type="match status" value="1"/>
</dbReference>
<dbReference type="CDD" id="cd17919">
    <property type="entry name" value="DEXHc_Snf"/>
    <property type="match status" value="1"/>
</dbReference>